<evidence type="ECO:0000313" key="3">
    <source>
        <dbReference type="Proteomes" id="UP001589733"/>
    </source>
</evidence>
<keyword evidence="3" id="KW-1185">Reference proteome</keyword>
<feature type="region of interest" description="Disordered" evidence="1">
    <location>
        <begin position="90"/>
        <end position="188"/>
    </location>
</feature>
<feature type="region of interest" description="Disordered" evidence="1">
    <location>
        <begin position="214"/>
        <end position="243"/>
    </location>
</feature>
<accession>A0ABV6B127</accession>
<dbReference type="EMBL" id="JBHLYR010000049">
    <property type="protein sequence ID" value="MFB9993462.1"/>
    <property type="molecule type" value="Genomic_DNA"/>
</dbReference>
<evidence type="ECO:0000256" key="1">
    <source>
        <dbReference type="SAM" id="MobiDB-lite"/>
    </source>
</evidence>
<evidence type="ECO:0000313" key="2">
    <source>
        <dbReference type="EMBL" id="MFB9993462.1"/>
    </source>
</evidence>
<comment type="caution">
    <text evidence="2">The sequence shown here is derived from an EMBL/GenBank/DDBJ whole genome shotgun (WGS) entry which is preliminary data.</text>
</comment>
<gene>
    <name evidence="2" type="ORF">ACFFLM_15960</name>
</gene>
<feature type="compositionally biased region" description="Basic and acidic residues" evidence="1">
    <location>
        <begin position="117"/>
        <end position="182"/>
    </location>
</feature>
<reference evidence="2 3" key="1">
    <citation type="submission" date="2024-09" db="EMBL/GenBank/DDBJ databases">
        <authorList>
            <person name="Sun Q."/>
            <person name="Mori K."/>
        </authorList>
    </citation>
    <scope>NUCLEOTIDE SEQUENCE [LARGE SCALE GENOMIC DNA]</scope>
    <source>
        <strain evidence="2 3">JCM 13503</strain>
    </source>
</reference>
<dbReference type="RefSeq" id="WP_380012338.1">
    <property type="nucleotide sequence ID" value="NZ_JBHLYR010000049.1"/>
</dbReference>
<protein>
    <submittedName>
        <fullName evidence="2">Uncharacterized protein</fullName>
    </submittedName>
</protein>
<dbReference type="Proteomes" id="UP001589733">
    <property type="component" value="Unassembled WGS sequence"/>
</dbReference>
<name>A0ABV6B127_9DEIO</name>
<feature type="compositionally biased region" description="Low complexity" evidence="1">
    <location>
        <begin position="219"/>
        <end position="239"/>
    </location>
</feature>
<organism evidence="2 3">
    <name type="scientific">Deinococcus oregonensis</name>
    <dbReference type="NCBI Taxonomy" id="1805970"/>
    <lineage>
        <taxon>Bacteria</taxon>
        <taxon>Thermotogati</taxon>
        <taxon>Deinococcota</taxon>
        <taxon>Deinococci</taxon>
        <taxon>Deinococcales</taxon>
        <taxon>Deinococcaceae</taxon>
        <taxon>Deinococcus</taxon>
    </lineage>
</organism>
<sequence length="499" mass="53595">MKSMRYIITRPCLQEGSLRLAKYIEGHFPQSGPAQFVDDRGQEHAVQVDRERGRVWGLGGLYHAQHLGVNDVLMLTALAPSRYQVESIVKPHAVQPPPRTLPKTPESRRVVVSSTPHVREVRMERIDAEADAARAEQAKTEQARTEHRSESPESRTEPKSEPRAEVKAEARAELKERAEPRESAAPVQQLPASERLTAQLVAAQAVQSSTPVRITPTRSNLNGSNGNAYSGNANGNGSSTESPALYSTSAAQIKAAPLGVQQSAPSSLPPLSTTPEGLVTELARLTGYRLDHPGGGLLRLTADLGPQHSYTVLIAPTLAAMAQATWKEAAGVPDLHRALLTTEQERPAAGVPRLTEEALAALTEHARLAPISAIDLRGYWRAGNLDLESAASIAELVSAHLAQRGAFTFVLLTLSQQPAHSIVSVNRLAERLGSGVNTAELTSILDTLTRAPFLALTPLPGGQYLLRVGIGELLGDLTDYAQGVRRRVRAPAPIDIITA</sequence>
<proteinExistence type="predicted"/>